<sequence>MNAKPSGTLSIYFCGTEPCTPGHAFGPAIRPHYLIHVVLDGKGVYKRNGETYHLKAGDAFLISPMESTYYQADTKEPWRYAWVGFDGMSVEDILDRTCFQNSCVYFCRDDQKKKEAVISRILELLDAFLSSGQNSLTLIGHFFEFLGTMQEQEPTSREDYPRQYLARARAYMNNNYSYNIRISDIASYIGVDRSYLYRIFMEEEHISPKQYLMRLRLQTAASMLRSPQYTITEIAYSCGFRDAAAFCSQFRRTMGYTPSQFRGYLKEETKHKTYPLDDMSLPDDEHL</sequence>
<dbReference type="InterPro" id="IPR018062">
    <property type="entry name" value="HTH_AraC-typ_CS"/>
</dbReference>
<dbReference type="GO" id="GO:0043565">
    <property type="term" value="F:sequence-specific DNA binding"/>
    <property type="evidence" value="ECO:0007669"/>
    <property type="project" value="InterPro"/>
</dbReference>
<dbReference type="Pfam" id="PF02311">
    <property type="entry name" value="AraC_binding"/>
    <property type="match status" value="1"/>
</dbReference>
<dbReference type="RefSeq" id="WP_018597139.1">
    <property type="nucleotide sequence ID" value="NZ_AP031416.1"/>
</dbReference>
<name>A0A7G5N2J3_9FIRM</name>
<evidence type="ECO:0000256" key="2">
    <source>
        <dbReference type="ARBA" id="ARBA00023125"/>
    </source>
</evidence>
<evidence type="ECO:0000256" key="3">
    <source>
        <dbReference type="ARBA" id="ARBA00023163"/>
    </source>
</evidence>
<evidence type="ECO:0000259" key="4">
    <source>
        <dbReference type="PROSITE" id="PS01124"/>
    </source>
</evidence>
<dbReference type="InterPro" id="IPR018060">
    <property type="entry name" value="HTH_AraC"/>
</dbReference>
<dbReference type="SUPFAM" id="SSF51215">
    <property type="entry name" value="Regulatory protein AraC"/>
    <property type="match status" value="1"/>
</dbReference>
<keyword evidence="1" id="KW-0805">Transcription regulation</keyword>
<reference evidence="5 6" key="1">
    <citation type="submission" date="2019-04" db="EMBL/GenBank/DDBJ databases">
        <authorList>
            <person name="Schori C."/>
            <person name="Ahrens C."/>
        </authorList>
    </citation>
    <scope>NUCLEOTIDE SEQUENCE [LARGE SCALE GENOMIC DNA]</scope>
    <source>
        <strain evidence="5 6">DSM 2950</strain>
    </source>
</reference>
<evidence type="ECO:0000256" key="1">
    <source>
        <dbReference type="ARBA" id="ARBA00023015"/>
    </source>
</evidence>
<feature type="domain" description="HTH araC/xylS-type" evidence="4">
    <location>
        <begin position="166"/>
        <end position="264"/>
    </location>
</feature>
<protein>
    <submittedName>
        <fullName evidence="5">AraC family transcriptional regulator</fullName>
    </submittedName>
</protein>
<dbReference type="Gene3D" id="1.10.10.60">
    <property type="entry name" value="Homeodomain-like"/>
    <property type="match status" value="2"/>
</dbReference>
<dbReference type="PANTHER" id="PTHR43280">
    <property type="entry name" value="ARAC-FAMILY TRANSCRIPTIONAL REGULATOR"/>
    <property type="match status" value="1"/>
</dbReference>
<dbReference type="InterPro" id="IPR037923">
    <property type="entry name" value="HTH-like"/>
</dbReference>
<dbReference type="SUPFAM" id="SSF46689">
    <property type="entry name" value="Homeodomain-like"/>
    <property type="match status" value="2"/>
</dbReference>
<dbReference type="CDD" id="cd06986">
    <property type="entry name" value="cupin_MmsR-like_N"/>
    <property type="match status" value="1"/>
</dbReference>
<dbReference type="Gene3D" id="2.60.120.280">
    <property type="entry name" value="Regulatory protein AraC"/>
    <property type="match status" value="1"/>
</dbReference>
<organism evidence="5 6">
    <name type="scientific">Blautia producta</name>
    <dbReference type="NCBI Taxonomy" id="33035"/>
    <lineage>
        <taxon>Bacteria</taxon>
        <taxon>Bacillati</taxon>
        <taxon>Bacillota</taxon>
        <taxon>Clostridia</taxon>
        <taxon>Lachnospirales</taxon>
        <taxon>Lachnospiraceae</taxon>
        <taxon>Blautia</taxon>
    </lineage>
</organism>
<gene>
    <name evidence="5" type="ORF">E5259_27920</name>
</gene>
<evidence type="ECO:0000313" key="6">
    <source>
        <dbReference type="Proteomes" id="UP000515789"/>
    </source>
</evidence>
<dbReference type="PRINTS" id="PR00032">
    <property type="entry name" value="HTHARAC"/>
</dbReference>
<dbReference type="Proteomes" id="UP000515789">
    <property type="component" value="Chromosome"/>
</dbReference>
<evidence type="ECO:0000313" key="5">
    <source>
        <dbReference type="EMBL" id="QMW81086.1"/>
    </source>
</evidence>
<keyword evidence="3" id="KW-0804">Transcription</keyword>
<dbReference type="EMBL" id="CP039126">
    <property type="protein sequence ID" value="QMW81086.1"/>
    <property type="molecule type" value="Genomic_DNA"/>
</dbReference>
<keyword evidence="2" id="KW-0238">DNA-binding</keyword>
<dbReference type="InterPro" id="IPR020449">
    <property type="entry name" value="Tscrpt_reg_AraC-type_HTH"/>
</dbReference>
<dbReference type="SMART" id="SM00342">
    <property type="entry name" value="HTH_ARAC"/>
    <property type="match status" value="1"/>
</dbReference>
<dbReference type="InterPro" id="IPR003313">
    <property type="entry name" value="AraC-bd"/>
</dbReference>
<dbReference type="AlphaFoldDB" id="A0A7G5N2J3"/>
<dbReference type="PANTHER" id="PTHR43280:SF2">
    <property type="entry name" value="HTH-TYPE TRANSCRIPTIONAL REGULATOR EXSA"/>
    <property type="match status" value="1"/>
</dbReference>
<dbReference type="PROSITE" id="PS01124">
    <property type="entry name" value="HTH_ARAC_FAMILY_2"/>
    <property type="match status" value="1"/>
</dbReference>
<dbReference type="InterPro" id="IPR009057">
    <property type="entry name" value="Homeodomain-like_sf"/>
</dbReference>
<dbReference type="PROSITE" id="PS00041">
    <property type="entry name" value="HTH_ARAC_FAMILY_1"/>
    <property type="match status" value="1"/>
</dbReference>
<dbReference type="GeneID" id="75053432"/>
<dbReference type="GO" id="GO:0003700">
    <property type="term" value="F:DNA-binding transcription factor activity"/>
    <property type="evidence" value="ECO:0007669"/>
    <property type="project" value="InterPro"/>
</dbReference>
<proteinExistence type="predicted"/>
<dbReference type="Pfam" id="PF12833">
    <property type="entry name" value="HTH_18"/>
    <property type="match status" value="1"/>
</dbReference>
<accession>A0A7G5N2J3</accession>